<keyword evidence="1" id="KW-0732">Signal</keyword>
<protein>
    <recommendedName>
        <fullName evidence="4">Secreted protein</fullName>
    </recommendedName>
</protein>
<dbReference type="AlphaFoldDB" id="A0A2J6QGH7"/>
<evidence type="ECO:0000256" key="1">
    <source>
        <dbReference type="SAM" id="SignalP"/>
    </source>
</evidence>
<evidence type="ECO:0000313" key="2">
    <source>
        <dbReference type="EMBL" id="PMD25366.1"/>
    </source>
</evidence>
<proteinExistence type="predicted"/>
<feature type="signal peptide" evidence="1">
    <location>
        <begin position="1"/>
        <end position="24"/>
    </location>
</feature>
<accession>A0A2J6QGH7</accession>
<evidence type="ECO:0000313" key="3">
    <source>
        <dbReference type="Proteomes" id="UP000235672"/>
    </source>
</evidence>
<name>A0A2J6QGH7_9HELO</name>
<feature type="chain" id="PRO_5014440780" description="Secreted protein" evidence="1">
    <location>
        <begin position="25"/>
        <end position="90"/>
    </location>
</feature>
<dbReference type="EMBL" id="KZ613470">
    <property type="protein sequence ID" value="PMD25366.1"/>
    <property type="molecule type" value="Genomic_DNA"/>
</dbReference>
<organism evidence="2 3">
    <name type="scientific">Hyaloscypha hepaticicola</name>
    <dbReference type="NCBI Taxonomy" id="2082293"/>
    <lineage>
        <taxon>Eukaryota</taxon>
        <taxon>Fungi</taxon>
        <taxon>Dikarya</taxon>
        <taxon>Ascomycota</taxon>
        <taxon>Pezizomycotina</taxon>
        <taxon>Leotiomycetes</taxon>
        <taxon>Helotiales</taxon>
        <taxon>Hyaloscyphaceae</taxon>
        <taxon>Hyaloscypha</taxon>
    </lineage>
</organism>
<gene>
    <name evidence="2" type="ORF">NA56DRAFT_433146</name>
</gene>
<evidence type="ECO:0008006" key="4">
    <source>
        <dbReference type="Google" id="ProtNLM"/>
    </source>
</evidence>
<dbReference type="Proteomes" id="UP000235672">
    <property type="component" value="Unassembled WGS sequence"/>
</dbReference>
<sequence length="90" mass="10515">MRAFARLRLRLRLLLLAWPSHLQTKHHYLTPSPFCSKLLRFTCKIFTRLLEVKTEAEDLAPLTFPFQLWSKDKVDVGVGWKGGQNDFSID</sequence>
<keyword evidence="3" id="KW-1185">Reference proteome</keyword>
<reference evidence="2 3" key="1">
    <citation type="submission" date="2016-05" db="EMBL/GenBank/DDBJ databases">
        <title>A degradative enzymes factory behind the ericoid mycorrhizal symbiosis.</title>
        <authorList>
            <consortium name="DOE Joint Genome Institute"/>
            <person name="Martino E."/>
            <person name="Morin E."/>
            <person name="Grelet G."/>
            <person name="Kuo A."/>
            <person name="Kohler A."/>
            <person name="Daghino S."/>
            <person name="Barry K."/>
            <person name="Choi C."/>
            <person name="Cichocki N."/>
            <person name="Clum A."/>
            <person name="Copeland A."/>
            <person name="Hainaut M."/>
            <person name="Haridas S."/>
            <person name="Labutti K."/>
            <person name="Lindquist E."/>
            <person name="Lipzen A."/>
            <person name="Khouja H.-R."/>
            <person name="Murat C."/>
            <person name="Ohm R."/>
            <person name="Olson A."/>
            <person name="Spatafora J."/>
            <person name="Veneault-Fourrey C."/>
            <person name="Henrissat B."/>
            <person name="Grigoriev I."/>
            <person name="Martin F."/>
            <person name="Perotto S."/>
        </authorList>
    </citation>
    <scope>NUCLEOTIDE SEQUENCE [LARGE SCALE GENOMIC DNA]</scope>
    <source>
        <strain evidence="2 3">UAMH 7357</strain>
    </source>
</reference>